<evidence type="ECO:0000256" key="3">
    <source>
        <dbReference type="ARBA" id="ARBA00022691"/>
    </source>
</evidence>
<dbReference type="InterPro" id="IPR029063">
    <property type="entry name" value="SAM-dependent_MTases_sf"/>
</dbReference>
<dbReference type="GO" id="GO:0032259">
    <property type="term" value="P:methylation"/>
    <property type="evidence" value="ECO:0007669"/>
    <property type="project" value="UniProtKB-KW"/>
</dbReference>
<dbReference type="SUPFAM" id="SSF53335">
    <property type="entry name" value="S-adenosyl-L-methionine-dependent methyltransferases"/>
    <property type="match status" value="1"/>
</dbReference>
<dbReference type="CDD" id="cd02440">
    <property type="entry name" value="AdoMet_MTases"/>
    <property type="match status" value="1"/>
</dbReference>
<dbReference type="EMBL" id="FXZG01000003">
    <property type="protein sequence ID" value="SMX71305.1"/>
    <property type="molecule type" value="Genomic_DNA"/>
</dbReference>
<sequence length="220" mass="23589">MSAEREGRLSRENAGDLTFAEQYNGPDPLLDAARALSHENGLAPVSQTTASTLTLLARLLTPVAAVEVGTGAGTSTLALLRGMPNAGILTSIDTNSTAQAAARDLIDMAGIRHSRLRLMSGRAEDVLLRLAPGAYDMVFLDSEPTNLERMIEPALRLLDANGLLVIHQTLLKGGVADPVDRSPRTQAARGLLNRLAEQDRLERVLLPIGQGLLMIQKTRR</sequence>
<evidence type="ECO:0000256" key="1">
    <source>
        <dbReference type="ARBA" id="ARBA00022603"/>
    </source>
</evidence>
<dbReference type="InterPro" id="IPR002935">
    <property type="entry name" value="SAM_O-MeTrfase"/>
</dbReference>
<dbReference type="EMBL" id="FXZB01000011">
    <property type="protein sequence ID" value="SMX79799.1"/>
    <property type="molecule type" value="Genomic_DNA"/>
</dbReference>
<keyword evidence="3" id="KW-0949">S-adenosyl-L-methionine</keyword>
<dbReference type="GO" id="GO:0008757">
    <property type="term" value="F:S-adenosylmethionine-dependent methyltransferase activity"/>
    <property type="evidence" value="ECO:0007669"/>
    <property type="project" value="TreeGrafter"/>
</dbReference>
<protein>
    <submittedName>
        <fullName evidence="4">Predicted O-methyltransferase YrrM</fullName>
    </submittedName>
</protein>
<organism evidence="4 7">
    <name type="scientific">Brevibacterium aurantiacum</name>
    <dbReference type="NCBI Taxonomy" id="273384"/>
    <lineage>
        <taxon>Bacteria</taxon>
        <taxon>Bacillati</taxon>
        <taxon>Actinomycetota</taxon>
        <taxon>Actinomycetes</taxon>
        <taxon>Micrococcales</taxon>
        <taxon>Brevibacteriaceae</taxon>
        <taxon>Brevibacterium</taxon>
    </lineage>
</organism>
<keyword evidence="1 4" id="KW-0489">Methyltransferase</keyword>
<keyword evidence="9" id="KW-1185">Reference proteome</keyword>
<evidence type="ECO:0000313" key="4">
    <source>
        <dbReference type="EMBL" id="SMX71305.1"/>
    </source>
</evidence>
<proteinExistence type="predicted"/>
<evidence type="ECO:0000313" key="9">
    <source>
        <dbReference type="Proteomes" id="UP000234525"/>
    </source>
</evidence>
<name>A0A2H1I7Y7_BREAU</name>
<dbReference type="InterPro" id="IPR050362">
    <property type="entry name" value="Cation-dep_OMT"/>
</dbReference>
<dbReference type="Proteomes" id="UP000234289">
    <property type="component" value="Unassembled WGS sequence"/>
</dbReference>
<dbReference type="PANTHER" id="PTHR10509:SF85">
    <property type="entry name" value="O-METHYLTRANSFERASE RV1220C-RELATED"/>
    <property type="match status" value="1"/>
</dbReference>
<keyword evidence="2 4" id="KW-0808">Transferase</keyword>
<dbReference type="Proteomes" id="UP000234525">
    <property type="component" value="Unassembled WGS sequence"/>
</dbReference>
<evidence type="ECO:0000313" key="8">
    <source>
        <dbReference type="Proteomes" id="UP000234300"/>
    </source>
</evidence>
<evidence type="ECO:0000313" key="5">
    <source>
        <dbReference type="EMBL" id="SMX79799.1"/>
    </source>
</evidence>
<accession>A0A2H1I7Y7</accession>
<dbReference type="PANTHER" id="PTHR10509">
    <property type="entry name" value="O-METHYLTRANSFERASE-RELATED"/>
    <property type="match status" value="1"/>
</dbReference>
<dbReference type="AlphaFoldDB" id="A0A2H1I7Y7"/>
<dbReference type="Gene3D" id="3.40.50.150">
    <property type="entry name" value="Vaccinia Virus protein VP39"/>
    <property type="match status" value="1"/>
</dbReference>
<dbReference type="Pfam" id="PF01596">
    <property type="entry name" value="Methyltransf_3"/>
    <property type="match status" value="1"/>
</dbReference>
<evidence type="ECO:0000256" key="2">
    <source>
        <dbReference type="ARBA" id="ARBA00022679"/>
    </source>
</evidence>
<reference evidence="7 9" key="2">
    <citation type="submission" date="2017-03" db="EMBL/GenBank/DDBJ databases">
        <authorList>
            <person name="Monnet C."/>
        </authorList>
    </citation>
    <scope>NUCLEOTIDE SEQUENCE [LARGE SCALE GENOMIC DNA]</scope>
    <source>
        <strain evidence="9">ATCC 9175</strain>
        <strain evidence="7">CNRZ 920</strain>
    </source>
</reference>
<evidence type="ECO:0000313" key="7">
    <source>
        <dbReference type="Proteomes" id="UP000234289"/>
    </source>
</evidence>
<dbReference type="Proteomes" id="UP000234300">
    <property type="component" value="Unassembled WGS sequence"/>
</dbReference>
<dbReference type="GO" id="GO:0008171">
    <property type="term" value="F:O-methyltransferase activity"/>
    <property type="evidence" value="ECO:0007669"/>
    <property type="project" value="InterPro"/>
</dbReference>
<dbReference type="PROSITE" id="PS51682">
    <property type="entry name" value="SAM_OMT_I"/>
    <property type="match status" value="1"/>
</dbReference>
<reference evidence="4 8" key="1">
    <citation type="submission" date="2017-03" db="EMBL/GenBank/DDBJ databases">
        <authorList>
            <person name="Afonso C.L."/>
            <person name="Miller P.J."/>
            <person name="Scott M.A."/>
            <person name="Spackman E."/>
            <person name="Goraichik I."/>
            <person name="Dimitrov K.M."/>
            <person name="Suarez D.L."/>
            <person name="Swayne D.E."/>
        </authorList>
    </citation>
    <scope>NUCLEOTIDE SEQUENCE [LARGE SCALE GENOMIC DNA]</scope>
    <source>
        <strain evidence="6">8</strain>
        <strain evidence="8">8(6)</strain>
        <strain evidence="5">ATCC 9175</strain>
        <strain evidence="4">CNRZ 920</strain>
    </source>
</reference>
<evidence type="ECO:0000313" key="6">
    <source>
        <dbReference type="EMBL" id="SMX84757.1"/>
    </source>
</evidence>
<dbReference type="EMBL" id="FXZI01000004">
    <property type="protein sequence ID" value="SMX84757.1"/>
    <property type="molecule type" value="Genomic_DNA"/>
</dbReference>
<gene>
    <name evidence="5" type="ORF">BAUR9175_01780</name>
    <name evidence="4" type="ORF">BAUR920_00760</name>
    <name evidence="6" type="ORF">BAURA86_01508</name>
</gene>